<sequence length="287" mass="33128">MMACSNAVIVIVYNKKLEDSVTLNTMVHYDFHDTRLVIHNNGPEHVSLNGDLERKIKVKFKEVELINCLSNYPLSKLYNDFIAKNSNAKQFIILDDDSSITDEFVSAIFYNEVDLELPRIISRADDEVYYPIEGKTVVTVTCDLDPKTSYSIGSGLIINNSLVSKFQKHNIKIFDENFALYGVDVSLFRRIYQLINKGEIFKIRTSSYLKHSLSRTEGKESSFRVKERLIDVAVATRRYPSFRSHVYLSKKIMTNIVKFNFDNVYLILNAYFSGMHPRCKDQRNTKG</sequence>
<dbReference type="RefSeq" id="WP_309206336.1">
    <property type="nucleotide sequence ID" value="NZ_CP133586.1"/>
</dbReference>
<dbReference type="SUPFAM" id="SSF53448">
    <property type="entry name" value="Nucleotide-diphospho-sugar transferases"/>
    <property type="match status" value="1"/>
</dbReference>
<dbReference type="InterPro" id="IPR029044">
    <property type="entry name" value="Nucleotide-diphossugar_trans"/>
</dbReference>
<proteinExistence type="predicted"/>
<evidence type="ECO:0000313" key="1">
    <source>
        <dbReference type="EMBL" id="WMT16482.1"/>
    </source>
</evidence>
<dbReference type="GO" id="GO:0016740">
    <property type="term" value="F:transferase activity"/>
    <property type="evidence" value="ECO:0007669"/>
    <property type="project" value="UniProtKB-KW"/>
</dbReference>
<reference evidence="1 2" key="1">
    <citation type="submission" date="2023-08" db="EMBL/GenBank/DDBJ databases">
        <title>Complete Genome and Methylome dissection of Serratia fonticola NEB369.</title>
        <authorList>
            <person name="Fomenkov A."/>
            <person name="Roberts R.D."/>
        </authorList>
    </citation>
    <scope>NUCLEOTIDE SEQUENCE [LARGE SCALE GENOMIC DNA]</scope>
    <source>
        <strain evidence="1 2">NEB369</strain>
    </source>
</reference>
<keyword evidence="2" id="KW-1185">Reference proteome</keyword>
<name>A0ABY9PSR1_SERFO</name>
<accession>A0ABY9PSR1</accession>
<protein>
    <submittedName>
        <fullName evidence="1">Glycosyl transferase</fullName>
    </submittedName>
</protein>
<evidence type="ECO:0000313" key="2">
    <source>
        <dbReference type="Proteomes" id="UP001235341"/>
    </source>
</evidence>
<gene>
    <name evidence="1" type="ORF">RFB13_09235</name>
</gene>
<dbReference type="EMBL" id="CP133586">
    <property type="protein sequence ID" value="WMT16482.1"/>
    <property type="molecule type" value="Genomic_DNA"/>
</dbReference>
<organism evidence="1 2">
    <name type="scientific">Serratia fonticola</name>
    <dbReference type="NCBI Taxonomy" id="47917"/>
    <lineage>
        <taxon>Bacteria</taxon>
        <taxon>Pseudomonadati</taxon>
        <taxon>Pseudomonadota</taxon>
        <taxon>Gammaproteobacteria</taxon>
        <taxon>Enterobacterales</taxon>
        <taxon>Yersiniaceae</taxon>
        <taxon>Serratia</taxon>
    </lineage>
</organism>
<dbReference type="Proteomes" id="UP001235341">
    <property type="component" value="Chromosome"/>
</dbReference>
<keyword evidence="1" id="KW-0808">Transferase</keyword>